<keyword evidence="3" id="KW-1185">Reference proteome</keyword>
<dbReference type="RefSeq" id="WP_014802407.1">
    <property type="nucleotide sequence ID" value="NC_018020.1"/>
</dbReference>
<dbReference type="KEGG" id="tpx:Turpa_1243"/>
<dbReference type="HOGENOM" id="CLU_962920_0_0_12"/>
<keyword evidence="1" id="KW-0732">Signal</keyword>
<name>I4B3N4_TURPD</name>
<dbReference type="SUPFAM" id="SSF103515">
    <property type="entry name" value="Autotransporter"/>
    <property type="match status" value="1"/>
</dbReference>
<accession>I4B3N4</accession>
<sequence length="289" mass="30695">MIRNTIILLVAMVSFSGVLNAQVKKRPTAQEAAAKAKADADAKAKAAEESAKNKAADLQKNATDKLAAATAVDESKFNISVWGGYSFSMKSDYTKNVEGMFEGVSNITNKSNDSKLGGIAGAAEFYYGGNFQFGASVGYLKGHDITRKATNSGTEYTLNAKMDYTPIMGAVRYFIMPGLYAGAGLGIAPVTGGTETFKDPAGNYVQGGTPNVAWNLSYSGQAIIVQGRVGYDYALSNNVSIGIAGIFSYLQLELESFKQVTDSTTNTKLENISNSQLLITPALVITYKL</sequence>
<dbReference type="AlphaFoldDB" id="I4B3N4"/>
<reference evidence="2 3" key="1">
    <citation type="submission" date="2012-06" db="EMBL/GenBank/DDBJ databases">
        <title>The complete chromosome of genome of Turneriella parva DSM 21527.</title>
        <authorList>
            <consortium name="US DOE Joint Genome Institute (JGI-PGF)"/>
            <person name="Lucas S."/>
            <person name="Han J."/>
            <person name="Lapidus A."/>
            <person name="Bruce D."/>
            <person name="Goodwin L."/>
            <person name="Pitluck S."/>
            <person name="Peters L."/>
            <person name="Kyrpides N."/>
            <person name="Mavromatis K."/>
            <person name="Ivanova N."/>
            <person name="Mikhailova N."/>
            <person name="Chertkov O."/>
            <person name="Detter J.C."/>
            <person name="Tapia R."/>
            <person name="Han C."/>
            <person name="Land M."/>
            <person name="Hauser L."/>
            <person name="Markowitz V."/>
            <person name="Cheng J.-F."/>
            <person name="Hugenholtz P."/>
            <person name="Woyke T."/>
            <person name="Wu D."/>
            <person name="Gronow S."/>
            <person name="Wellnitz S."/>
            <person name="Brambilla E."/>
            <person name="Klenk H.-P."/>
            <person name="Eisen J.A."/>
        </authorList>
    </citation>
    <scope>NUCLEOTIDE SEQUENCE [LARGE SCALE GENOMIC DNA]</scope>
    <source>
        <strain evidence="3">ATCC BAA-1111 / DSM 21527 / NCTC 11395 / H</strain>
    </source>
</reference>
<dbReference type="Proteomes" id="UP000006048">
    <property type="component" value="Chromosome"/>
</dbReference>
<dbReference type="InterPro" id="IPR036709">
    <property type="entry name" value="Autotransporte_beta_dom_sf"/>
</dbReference>
<feature type="signal peptide" evidence="1">
    <location>
        <begin position="1"/>
        <end position="21"/>
    </location>
</feature>
<gene>
    <name evidence="2" type="ordered locus">Turpa_1243</name>
</gene>
<evidence type="ECO:0000256" key="1">
    <source>
        <dbReference type="SAM" id="SignalP"/>
    </source>
</evidence>
<protein>
    <recommendedName>
        <fullName evidence="4">Outer membrane protein beta-barrel domain-containing protein</fullName>
    </recommendedName>
</protein>
<dbReference type="PATRIC" id="fig|869212.3.peg.1231"/>
<proteinExistence type="predicted"/>
<evidence type="ECO:0000313" key="3">
    <source>
        <dbReference type="Proteomes" id="UP000006048"/>
    </source>
</evidence>
<organism evidence="2 3">
    <name type="scientific">Turneriella parva (strain ATCC BAA-1111 / DSM 21527 / NCTC 11395 / H)</name>
    <name type="common">Leptospira parva</name>
    <dbReference type="NCBI Taxonomy" id="869212"/>
    <lineage>
        <taxon>Bacteria</taxon>
        <taxon>Pseudomonadati</taxon>
        <taxon>Spirochaetota</taxon>
        <taxon>Spirochaetia</taxon>
        <taxon>Leptospirales</taxon>
        <taxon>Leptospiraceae</taxon>
        <taxon>Turneriella</taxon>
    </lineage>
</organism>
<dbReference type="EMBL" id="CP002959">
    <property type="protein sequence ID" value="AFM11891.1"/>
    <property type="molecule type" value="Genomic_DNA"/>
</dbReference>
<evidence type="ECO:0000313" key="2">
    <source>
        <dbReference type="EMBL" id="AFM11891.1"/>
    </source>
</evidence>
<feature type="chain" id="PRO_5003685848" description="Outer membrane protein beta-barrel domain-containing protein" evidence="1">
    <location>
        <begin position="22"/>
        <end position="289"/>
    </location>
</feature>
<evidence type="ECO:0008006" key="4">
    <source>
        <dbReference type="Google" id="ProtNLM"/>
    </source>
</evidence>